<organism evidence="4 5">
    <name type="scientific">Penicillium chermesinum</name>
    <dbReference type="NCBI Taxonomy" id="63820"/>
    <lineage>
        <taxon>Eukaryota</taxon>
        <taxon>Fungi</taxon>
        <taxon>Dikarya</taxon>
        <taxon>Ascomycota</taxon>
        <taxon>Pezizomycotina</taxon>
        <taxon>Eurotiomycetes</taxon>
        <taxon>Eurotiomycetidae</taxon>
        <taxon>Eurotiales</taxon>
        <taxon>Aspergillaceae</taxon>
        <taxon>Penicillium</taxon>
    </lineage>
</organism>
<dbReference type="SMART" id="SM00651">
    <property type="entry name" value="Sm"/>
    <property type="match status" value="1"/>
</dbReference>
<dbReference type="Pfam" id="PF01423">
    <property type="entry name" value="LSM"/>
    <property type="match status" value="1"/>
</dbReference>
<evidence type="ECO:0000259" key="3">
    <source>
        <dbReference type="SMART" id="SM00651"/>
    </source>
</evidence>
<feature type="compositionally biased region" description="Acidic residues" evidence="2">
    <location>
        <begin position="164"/>
        <end position="174"/>
    </location>
</feature>
<feature type="compositionally biased region" description="Basic residues" evidence="2">
    <location>
        <begin position="33"/>
        <end position="42"/>
    </location>
</feature>
<feature type="compositionally biased region" description="Polar residues" evidence="2">
    <location>
        <begin position="8"/>
        <end position="18"/>
    </location>
</feature>
<dbReference type="OrthoDB" id="5336357at2759"/>
<dbReference type="RefSeq" id="XP_058330249.1">
    <property type="nucleotide sequence ID" value="XM_058474509.1"/>
</dbReference>
<dbReference type="PANTHER" id="PTHR10701:SF5">
    <property type="entry name" value="N-ALPHA-ACETYLTRANSFERASE 38, NATC AUXILIARY SUBUNIT"/>
    <property type="match status" value="1"/>
</dbReference>
<evidence type="ECO:0000313" key="4">
    <source>
        <dbReference type="EMBL" id="KAJ5232256.1"/>
    </source>
</evidence>
<dbReference type="AlphaFoldDB" id="A0A9W9NZ27"/>
<proteinExistence type="predicted"/>
<feature type="domain" description="Sm" evidence="3">
    <location>
        <begin position="228"/>
        <end position="322"/>
    </location>
</feature>
<feature type="region of interest" description="Disordered" evidence="2">
    <location>
        <begin position="143"/>
        <end position="180"/>
    </location>
</feature>
<comment type="caution">
    <text evidence="4">The sequence shown here is derived from an EMBL/GenBank/DDBJ whole genome shotgun (WGS) entry which is preliminary data.</text>
</comment>
<feature type="compositionally biased region" description="Polar residues" evidence="2">
    <location>
        <begin position="149"/>
        <end position="162"/>
    </location>
</feature>
<evidence type="ECO:0000256" key="2">
    <source>
        <dbReference type="SAM" id="MobiDB-lite"/>
    </source>
</evidence>
<keyword evidence="5" id="KW-1185">Reference proteome</keyword>
<dbReference type="InterPro" id="IPR010920">
    <property type="entry name" value="LSM_dom_sf"/>
</dbReference>
<gene>
    <name evidence="4" type="ORF">N7468_005212</name>
</gene>
<sequence length="329" mass="36860">MSLKRKASFSTTQPSSFKPSPCDWDTTDNSKHMNSRTRKRFRDGRPSDEIVYEKTLRWIFAAQKQQQSSTPMDTSDEMMEAEQVSPTPEAIDPRQQTLLQFFQPRTQPMLPFKPSREALAPRANETAIDQADAMRRQTFEQRNLGVPNGSGTASNGFNQLGTETDMDMDVDTDQSSEGSNFGSKMDFSSQINQGQKNPNTIAIDCFLVRPSAPPRHPAMATDAEKGAQYLESLLGQVLRIHTTDSRIFVGLFKCTDAERNIILSNTLEYRPPTPSAVQEAALKEAQAREKAETKATTVKVNMTNRFIGLVVVPGRHITRIELEERARGL</sequence>
<keyword evidence="4" id="KW-0687">Ribonucleoprotein</keyword>
<dbReference type="PANTHER" id="PTHR10701">
    <property type="entry name" value="SMALL NUCLEAR RIBONUCLEOPROTEIN-ASSOCIATED PROTEIN B AND N"/>
    <property type="match status" value="1"/>
</dbReference>
<name>A0A9W9NZ27_9EURO</name>
<dbReference type="Proteomes" id="UP001150941">
    <property type="component" value="Unassembled WGS sequence"/>
</dbReference>
<dbReference type="GO" id="GO:0031417">
    <property type="term" value="C:NatC complex"/>
    <property type="evidence" value="ECO:0007669"/>
    <property type="project" value="InterPro"/>
</dbReference>
<dbReference type="CDD" id="cd06168">
    <property type="entry name" value="LSMD1"/>
    <property type="match status" value="1"/>
</dbReference>
<evidence type="ECO:0000256" key="1">
    <source>
        <dbReference type="ARBA" id="ARBA00025892"/>
    </source>
</evidence>
<dbReference type="InterPro" id="IPR001163">
    <property type="entry name" value="Sm_dom_euk/arc"/>
</dbReference>
<comment type="subunit">
    <text evidence="1">Component of the heptameric LSM1-LSM7 complex, which consists of LSM1, LSM2, LSM3, LSM4, LSM5, LSM6 and LSM7. Component of the heptameric LSM2-LSM8 complex, which consists of LSM2, LSM3, LSM4, LSM5, LSM6, LSM7 and LSM8. The LSm subunits form a seven-membered ring structure with a doughnut shape.</text>
</comment>
<dbReference type="Gene3D" id="2.30.30.100">
    <property type="match status" value="1"/>
</dbReference>
<accession>A0A9W9NZ27</accession>
<feature type="region of interest" description="Disordered" evidence="2">
    <location>
        <begin position="1"/>
        <end position="46"/>
    </location>
</feature>
<reference evidence="4" key="1">
    <citation type="submission" date="2022-11" db="EMBL/GenBank/DDBJ databases">
        <authorList>
            <person name="Petersen C."/>
        </authorList>
    </citation>
    <scope>NUCLEOTIDE SEQUENCE</scope>
    <source>
        <strain evidence="4">IBT 19713</strain>
    </source>
</reference>
<dbReference type="GeneID" id="83201812"/>
<dbReference type="EMBL" id="JAPQKS010000004">
    <property type="protein sequence ID" value="KAJ5232256.1"/>
    <property type="molecule type" value="Genomic_DNA"/>
</dbReference>
<dbReference type="InterPro" id="IPR034110">
    <property type="entry name" value="LSMD1_Sm"/>
</dbReference>
<evidence type="ECO:0000313" key="5">
    <source>
        <dbReference type="Proteomes" id="UP001150941"/>
    </source>
</evidence>
<protein>
    <submittedName>
        <fullName evidence="4">Ribonucleoprotein LSM domain eukaryotic/archaea-type</fullName>
    </submittedName>
</protein>
<dbReference type="SUPFAM" id="SSF50182">
    <property type="entry name" value="Sm-like ribonucleoproteins"/>
    <property type="match status" value="1"/>
</dbReference>
<dbReference type="InterPro" id="IPR050914">
    <property type="entry name" value="snRNP_SmB/NAA38-like"/>
</dbReference>
<dbReference type="GO" id="GO:1990904">
    <property type="term" value="C:ribonucleoprotein complex"/>
    <property type="evidence" value="ECO:0007669"/>
    <property type="project" value="UniProtKB-KW"/>
</dbReference>
<reference evidence="4" key="2">
    <citation type="journal article" date="2023" name="IMA Fungus">
        <title>Comparative genomic study of the Penicillium genus elucidates a diverse pangenome and 15 lateral gene transfer events.</title>
        <authorList>
            <person name="Petersen C."/>
            <person name="Sorensen T."/>
            <person name="Nielsen M.R."/>
            <person name="Sondergaard T.E."/>
            <person name="Sorensen J.L."/>
            <person name="Fitzpatrick D.A."/>
            <person name="Frisvad J.C."/>
            <person name="Nielsen K.L."/>
        </authorList>
    </citation>
    <scope>NUCLEOTIDE SEQUENCE</scope>
    <source>
        <strain evidence="4">IBT 19713</strain>
    </source>
</reference>